<accession>A0A2P2PVS0</accession>
<sequence length="59" mass="6661">MMKMKIYRFQNPKLLKIKPSVINENVIGCCEWLTIVTDGVCVFGRMLVSGNSTLGELKL</sequence>
<evidence type="ECO:0000313" key="1">
    <source>
        <dbReference type="EMBL" id="MBX58840.1"/>
    </source>
</evidence>
<proteinExistence type="predicted"/>
<protein>
    <submittedName>
        <fullName evidence="1">Uncharacterized protein</fullName>
    </submittedName>
</protein>
<name>A0A2P2PVS0_RHIMU</name>
<organism evidence="1">
    <name type="scientific">Rhizophora mucronata</name>
    <name type="common">Asiatic mangrove</name>
    <dbReference type="NCBI Taxonomy" id="61149"/>
    <lineage>
        <taxon>Eukaryota</taxon>
        <taxon>Viridiplantae</taxon>
        <taxon>Streptophyta</taxon>
        <taxon>Embryophyta</taxon>
        <taxon>Tracheophyta</taxon>
        <taxon>Spermatophyta</taxon>
        <taxon>Magnoliopsida</taxon>
        <taxon>eudicotyledons</taxon>
        <taxon>Gunneridae</taxon>
        <taxon>Pentapetalae</taxon>
        <taxon>rosids</taxon>
        <taxon>fabids</taxon>
        <taxon>Malpighiales</taxon>
        <taxon>Rhizophoraceae</taxon>
        <taxon>Rhizophora</taxon>
    </lineage>
</organism>
<dbReference type="EMBL" id="GGEC01078356">
    <property type="protein sequence ID" value="MBX58840.1"/>
    <property type="molecule type" value="Transcribed_RNA"/>
</dbReference>
<reference evidence="1" key="1">
    <citation type="submission" date="2018-02" db="EMBL/GenBank/DDBJ databases">
        <title>Rhizophora mucronata_Transcriptome.</title>
        <authorList>
            <person name="Meera S.P."/>
            <person name="Sreeshan A."/>
            <person name="Augustine A."/>
        </authorList>
    </citation>
    <scope>NUCLEOTIDE SEQUENCE</scope>
    <source>
        <tissue evidence="1">Leaf</tissue>
    </source>
</reference>
<dbReference type="AlphaFoldDB" id="A0A2P2PVS0"/>